<proteinExistence type="predicted"/>
<organism evidence="2 3">
    <name type="scientific">Tenacibaculum discolor</name>
    <dbReference type="NCBI Taxonomy" id="361581"/>
    <lineage>
        <taxon>Bacteria</taxon>
        <taxon>Pseudomonadati</taxon>
        <taxon>Bacteroidota</taxon>
        <taxon>Flavobacteriia</taxon>
        <taxon>Flavobacteriales</taxon>
        <taxon>Flavobacteriaceae</taxon>
        <taxon>Tenacibaculum</taxon>
    </lineage>
</organism>
<name>A0A2G1BPB9_9FLAO</name>
<protein>
    <submittedName>
        <fullName evidence="2">Uncharacterized protein</fullName>
    </submittedName>
</protein>
<gene>
    <name evidence="2" type="ORF">CSC81_17960</name>
</gene>
<sequence length="74" mass="8665">KKKKLKETTLGKQRQTKQNAQKIEHAKHRYIGHTNKKAQQRDKETHIITAGLTRNHVKLTPKNKQSRPRTRTSS</sequence>
<dbReference type="RefSeq" id="WP_237271031.1">
    <property type="nucleotide sequence ID" value="NZ_PDUU01000883.1"/>
</dbReference>
<dbReference type="Proteomes" id="UP000222163">
    <property type="component" value="Unassembled WGS sequence"/>
</dbReference>
<feature type="compositionally biased region" description="Basic residues" evidence="1">
    <location>
        <begin position="55"/>
        <end position="74"/>
    </location>
</feature>
<comment type="caution">
    <text evidence="2">The sequence shown here is derived from an EMBL/GenBank/DDBJ whole genome shotgun (WGS) entry which is preliminary data.</text>
</comment>
<feature type="non-terminal residue" evidence="2">
    <location>
        <position position="1"/>
    </location>
</feature>
<dbReference type="AlphaFoldDB" id="A0A2G1BPB9"/>
<evidence type="ECO:0000313" key="2">
    <source>
        <dbReference type="EMBL" id="PHN95901.1"/>
    </source>
</evidence>
<feature type="region of interest" description="Disordered" evidence="1">
    <location>
        <begin position="48"/>
        <end position="74"/>
    </location>
</feature>
<evidence type="ECO:0000313" key="3">
    <source>
        <dbReference type="Proteomes" id="UP000222163"/>
    </source>
</evidence>
<reference evidence="2 3" key="1">
    <citation type="journal article" date="2016" name="Nat. Commun.">
        <title>Microbial interactions lead to rapid micro-scale successions on model marine particles.</title>
        <authorList>
            <person name="Datta M.S."/>
            <person name="Sliwerska E."/>
            <person name="Gore J."/>
            <person name="Polz M.F."/>
            <person name="Cordero O.X."/>
        </authorList>
    </citation>
    <scope>NUCLEOTIDE SEQUENCE [LARGE SCALE GENOMIC DNA]</scope>
    <source>
        <strain evidence="2 3">4G03</strain>
    </source>
</reference>
<dbReference type="EMBL" id="PDUU01000883">
    <property type="protein sequence ID" value="PHN95901.1"/>
    <property type="molecule type" value="Genomic_DNA"/>
</dbReference>
<feature type="region of interest" description="Disordered" evidence="1">
    <location>
        <begin position="1"/>
        <end position="25"/>
    </location>
</feature>
<accession>A0A2G1BPB9</accession>
<evidence type="ECO:0000256" key="1">
    <source>
        <dbReference type="SAM" id="MobiDB-lite"/>
    </source>
</evidence>